<dbReference type="EMBL" id="LR743508">
    <property type="protein sequence ID" value="CAA2109785.1"/>
    <property type="molecule type" value="Genomic_DNA"/>
</dbReference>
<name>A0A679JAD9_VARPD</name>
<proteinExistence type="predicted"/>
<gene>
    <name evidence="1" type="ORF">VVAX_06057</name>
</gene>
<dbReference type="AlphaFoldDB" id="A0A679JAD9"/>
<evidence type="ECO:0000313" key="1">
    <source>
        <dbReference type="EMBL" id="CAA2109785.1"/>
    </source>
</evidence>
<reference evidence="1" key="1">
    <citation type="submission" date="2019-12" db="EMBL/GenBank/DDBJ databases">
        <authorList>
            <person name="Cremers G."/>
        </authorList>
    </citation>
    <scope>NUCLEOTIDE SEQUENCE</scope>
    <source>
        <strain evidence="1">Vvax</strain>
    </source>
</reference>
<protein>
    <submittedName>
        <fullName evidence="1">Uncharacterized protein</fullName>
    </submittedName>
</protein>
<sequence>MDLSPAQALSSQALGARVRWSGGINAIDAREGGRQCFTMLHATFDARGVLQWPRDAQQFVACGAGGYDRNLVAPYTLLSLEGRVTGQDVLLGKPVPVIEIETLYRHSDCVQGSEQSPECYSGYLQPGKP</sequence>
<accession>A0A679JAD9</accession>
<organism evidence="1">
    <name type="scientific">Variovorax paradoxus</name>
    <dbReference type="NCBI Taxonomy" id="34073"/>
    <lineage>
        <taxon>Bacteria</taxon>
        <taxon>Pseudomonadati</taxon>
        <taxon>Pseudomonadota</taxon>
        <taxon>Betaproteobacteria</taxon>
        <taxon>Burkholderiales</taxon>
        <taxon>Comamonadaceae</taxon>
        <taxon>Variovorax</taxon>
    </lineage>
</organism>